<dbReference type="RefSeq" id="WP_024390626.1">
    <property type="nucleotide sequence ID" value="NZ_ALLE01000016.1"/>
</dbReference>
<dbReference type="EMBL" id="CP008921">
    <property type="protein sequence ID" value="AIG44383.1"/>
    <property type="molecule type" value="Genomic_DNA"/>
</dbReference>
<protein>
    <recommendedName>
        <fullName evidence="3">Phage head-tail adapter protein</fullName>
    </recommendedName>
</protein>
<proteinExistence type="predicted"/>
<name>A0A075SKM0_STRSU</name>
<evidence type="ECO:0000313" key="2">
    <source>
        <dbReference type="Proteomes" id="UP000028185"/>
    </source>
</evidence>
<dbReference type="PATRIC" id="fig|1214179.4.peg.2036"/>
<organism evidence="1 2">
    <name type="scientific">Streptococcus suis 6407</name>
    <dbReference type="NCBI Taxonomy" id="1214179"/>
    <lineage>
        <taxon>Bacteria</taxon>
        <taxon>Bacillati</taxon>
        <taxon>Bacillota</taxon>
        <taxon>Bacilli</taxon>
        <taxon>Lactobacillales</taxon>
        <taxon>Streptococcaceae</taxon>
        <taxon>Streptococcus</taxon>
    </lineage>
</organism>
<gene>
    <name evidence="1" type="ORF">ID09_10240</name>
</gene>
<reference evidence="1 2" key="1">
    <citation type="journal article" date="2014" name="Genome Announc.">
        <title>Whole-Genome Sequence of Streptococcus suis Serotype 4 Reference Strain 6407.</title>
        <authorList>
            <person name="Wang K."/>
            <person name="Chen J."/>
            <person name="Yao H."/>
            <person name="Lu C."/>
        </authorList>
    </citation>
    <scope>NUCLEOTIDE SEQUENCE [LARGE SCALE GENOMIC DNA]</scope>
    <source>
        <strain evidence="1">6407</strain>
    </source>
</reference>
<dbReference type="InterPro" id="IPR008767">
    <property type="entry name" value="Phage_SPP1_head-tail_adaptor"/>
</dbReference>
<evidence type="ECO:0008006" key="3">
    <source>
        <dbReference type="Google" id="ProtNLM"/>
    </source>
</evidence>
<dbReference type="HOGENOM" id="CLU_172375_0_1_9"/>
<evidence type="ECO:0000313" key="1">
    <source>
        <dbReference type="EMBL" id="AIG44383.1"/>
    </source>
</evidence>
<dbReference type="NCBIfam" id="TIGR01563">
    <property type="entry name" value="gp16_SPP1"/>
    <property type="match status" value="1"/>
</dbReference>
<accession>A0A075SKM0</accession>
<dbReference type="AlphaFoldDB" id="A0A075SKM0"/>
<sequence length="99" mass="11682">MWNHEITLIAKKITGKDKLKQNITEEVKTVLLCRKKSITRSEFYQANQSGIRPSLVVDIRNFEYDNQELAEFEGERYRILKTYPVDLETLELTMTEKLS</sequence>
<dbReference type="Proteomes" id="UP000028185">
    <property type="component" value="Chromosome"/>
</dbReference>